<proteinExistence type="predicted"/>
<gene>
    <name evidence="2" type="ORF">NPIL_357561</name>
</gene>
<comment type="caution">
    <text evidence="2">The sequence shown here is derived from an EMBL/GenBank/DDBJ whole genome shotgun (WGS) entry which is preliminary data.</text>
</comment>
<evidence type="ECO:0000313" key="3">
    <source>
        <dbReference type="Proteomes" id="UP000887013"/>
    </source>
</evidence>
<protein>
    <submittedName>
        <fullName evidence="2">Uncharacterized protein</fullName>
    </submittedName>
</protein>
<feature type="region of interest" description="Disordered" evidence="1">
    <location>
        <begin position="50"/>
        <end position="79"/>
    </location>
</feature>
<feature type="non-terminal residue" evidence="2">
    <location>
        <position position="1"/>
    </location>
</feature>
<sequence length="79" mass="8905">APDASSKNIKKPLIIKPRGNYFQNIKTEIGQNRILGKEYENILLEKESELISQAPPLPGREDSTELTSGETGKRNRRVQ</sequence>
<accession>A0A8X6N830</accession>
<name>A0A8X6N830_NEPPI</name>
<evidence type="ECO:0000256" key="1">
    <source>
        <dbReference type="SAM" id="MobiDB-lite"/>
    </source>
</evidence>
<organism evidence="2 3">
    <name type="scientific">Nephila pilipes</name>
    <name type="common">Giant wood spider</name>
    <name type="synonym">Nephila maculata</name>
    <dbReference type="NCBI Taxonomy" id="299642"/>
    <lineage>
        <taxon>Eukaryota</taxon>
        <taxon>Metazoa</taxon>
        <taxon>Ecdysozoa</taxon>
        <taxon>Arthropoda</taxon>
        <taxon>Chelicerata</taxon>
        <taxon>Arachnida</taxon>
        <taxon>Araneae</taxon>
        <taxon>Araneomorphae</taxon>
        <taxon>Entelegynae</taxon>
        <taxon>Araneoidea</taxon>
        <taxon>Nephilidae</taxon>
        <taxon>Nephila</taxon>
    </lineage>
</organism>
<evidence type="ECO:0000313" key="2">
    <source>
        <dbReference type="EMBL" id="GFS98841.1"/>
    </source>
</evidence>
<dbReference type="AlphaFoldDB" id="A0A8X6N830"/>
<keyword evidence="3" id="KW-1185">Reference proteome</keyword>
<reference evidence="2" key="1">
    <citation type="submission" date="2020-08" db="EMBL/GenBank/DDBJ databases">
        <title>Multicomponent nature underlies the extraordinary mechanical properties of spider dragline silk.</title>
        <authorList>
            <person name="Kono N."/>
            <person name="Nakamura H."/>
            <person name="Mori M."/>
            <person name="Yoshida Y."/>
            <person name="Ohtoshi R."/>
            <person name="Malay A.D."/>
            <person name="Moran D.A.P."/>
            <person name="Tomita M."/>
            <person name="Numata K."/>
            <person name="Arakawa K."/>
        </authorList>
    </citation>
    <scope>NUCLEOTIDE SEQUENCE</scope>
</reference>
<dbReference type="Proteomes" id="UP000887013">
    <property type="component" value="Unassembled WGS sequence"/>
</dbReference>
<dbReference type="EMBL" id="BMAW01006441">
    <property type="protein sequence ID" value="GFS98841.1"/>
    <property type="molecule type" value="Genomic_DNA"/>
</dbReference>